<proteinExistence type="predicted"/>
<dbReference type="EMBL" id="JARBHB010000004">
    <property type="protein sequence ID" value="KAJ8886179.1"/>
    <property type="molecule type" value="Genomic_DNA"/>
</dbReference>
<evidence type="ECO:0000313" key="2">
    <source>
        <dbReference type="EMBL" id="KAJ8886179.1"/>
    </source>
</evidence>
<name>A0ABQ9HPV1_9NEOP</name>
<protein>
    <submittedName>
        <fullName evidence="2">Uncharacterized protein</fullName>
    </submittedName>
</protein>
<evidence type="ECO:0000256" key="1">
    <source>
        <dbReference type="SAM" id="MobiDB-lite"/>
    </source>
</evidence>
<organism evidence="2 3">
    <name type="scientific">Dryococelus australis</name>
    <dbReference type="NCBI Taxonomy" id="614101"/>
    <lineage>
        <taxon>Eukaryota</taxon>
        <taxon>Metazoa</taxon>
        <taxon>Ecdysozoa</taxon>
        <taxon>Arthropoda</taxon>
        <taxon>Hexapoda</taxon>
        <taxon>Insecta</taxon>
        <taxon>Pterygota</taxon>
        <taxon>Neoptera</taxon>
        <taxon>Polyneoptera</taxon>
        <taxon>Phasmatodea</taxon>
        <taxon>Verophasmatodea</taxon>
        <taxon>Anareolatae</taxon>
        <taxon>Phasmatidae</taxon>
        <taxon>Eurycanthinae</taxon>
        <taxon>Dryococelus</taxon>
    </lineage>
</organism>
<gene>
    <name evidence="2" type="ORF">PR048_012388</name>
</gene>
<feature type="region of interest" description="Disordered" evidence="1">
    <location>
        <begin position="240"/>
        <end position="267"/>
    </location>
</feature>
<dbReference type="Proteomes" id="UP001159363">
    <property type="component" value="Chromosome X"/>
</dbReference>
<sequence>MCDTGVALLSTDHKRFVEPDGLFTGIEQRTCFAAKPLLNLLEHLPACLAHRSGWFPDCQYAFWGKEKSRRVCMHSEGCREARQGEGCGDVMVQGNGSRPQYSVRRVKVYVAPELSCSLESDPTRRLFTVVGGWPHLGHCSDNSHVVKYNLPISGLLLRSQAYLRHPSNISGPRVAAVTHWLTASGQLTNCRQLTVTKPLVDLLPLLRFALDIGSGDKMAAFELDSPLREEIEWSRRAGIEPGSPCWEASGLTSQPPWPRIENESRKL</sequence>
<evidence type="ECO:0000313" key="3">
    <source>
        <dbReference type="Proteomes" id="UP001159363"/>
    </source>
</evidence>
<comment type="caution">
    <text evidence="2">The sequence shown here is derived from an EMBL/GenBank/DDBJ whole genome shotgun (WGS) entry which is preliminary data.</text>
</comment>
<accession>A0ABQ9HPV1</accession>
<keyword evidence="3" id="KW-1185">Reference proteome</keyword>
<reference evidence="2 3" key="1">
    <citation type="submission" date="2023-02" db="EMBL/GenBank/DDBJ databases">
        <title>LHISI_Scaffold_Assembly.</title>
        <authorList>
            <person name="Stuart O.P."/>
            <person name="Cleave R."/>
            <person name="Magrath M.J.L."/>
            <person name="Mikheyev A.S."/>
        </authorList>
    </citation>
    <scope>NUCLEOTIDE SEQUENCE [LARGE SCALE GENOMIC DNA]</scope>
    <source>
        <strain evidence="2">Daus_M_001</strain>
        <tissue evidence="2">Leg muscle</tissue>
    </source>
</reference>